<evidence type="ECO:0000313" key="3">
    <source>
        <dbReference type="EMBL" id="MFC7279133.1"/>
    </source>
</evidence>
<dbReference type="InterPro" id="IPR013154">
    <property type="entry name" value="ADH-like_N"/>
</dbReference>
<evidence type="ECO:0000259" key="2">
    <source>
        <dbReference type="SMART" id="SM00829"/>
    </source>
</evidence>
<comment type="caution">
    <text evidence="3">The sequence shown here is derived from an EMBL/GenBank/DDBJ whole genome shotgun (WGS) entry which is preliminary data.</text>
</comment>
<dbReference type="InterPro" id="IPR036291">
    <property type="entry name" value="NAD(P)-bd_dom_sf"/>
</dbReference>
<dbReference type="Proteomes" id="UP001596548">
    <property type="component" value="Unassembled WGS sequence"/>
</dbReference>
<dbReference type="EC" id="1.-.-.-" evidence="3"/>
<proteinExistence type="predicted"/>
<reference evidence="4" key="1">
    <citation type="journal article" date="2019" name="Int. J. Syst. Evol. Microbiol.">
        <title>The Global Catalogue of Microorganisms (GCM) 10K type strain sequencing project: providing services to taxonomists for standard genome sequencing and annotation.</title>
        <authorList>
            <consortium name="The Broad Institute Genomics Platform"/>
            <consortium name="The Broad Institute Genome Sequencing Center for Infectious Disease"/>
            <person name="Wu L."/>
            <person name="Ma J."/>
        </authorList>
    </citation>
    <scope>NUCLEOTIDE SEQUENCE [LARGE SCALE GENOMIC DNA]</scope>
    <source>
        <strain evidence="4">XZYJT-10</strain>
    </source>
</reference>
<dbReference type="RefSeq" id="WP_378976244.1">
    <property type="nucleotide sequence ID" value="NZ_JBHTBJ010000044.1"/>
</dbReference>
<dbReference type="InterPro" id="IPR051603">
    <property type="entry name" value="Zinc-ADH_QOR/CCCR"/>
</dbReference>
<keyword evidence="4" id="KW-1185">Reference proteome</keyword>
<dbReference type="Pfam" id="PF13602">
    <property type="entry name" value="ADH_zinc_N_2"/>
    <property type="match status" value="1"/>
</dbReference>
<dbReference type="PANTHER" id="PTHR44154:SF1">
    <property type="entry name" value="QUINONE OXIDOREDUCTASE"/>
    <property type="match status" value="1"/>
</dbReference>
<feature type="domain" description="Enoyl reductase (ER)" evidence="2">
    <location>
        <begin position="10"/>
        <end position="302"/>
    </location>
</feature>
<evidence type="ECO:0000313" key="4">
    <source>
        <dbReference type="Proteomes" id="UP001596548"/>
    </source>
</evidence>
<accession>A0ABW2I2P8</accession>
<dbReference type="SUPFAM" id="SSF51735">
    <property type="entry name" value="NAD(P)-binding Rossmann-fold domains"/>
    <property type="match status" value="1"/>
</dbReference>
<dbReference type="CDD" id="cd05289">
    <property type="entry name" value="MDR_like_2"/>
    <property type="match status" value="1"/>
</dbReference>
<sequence>MRAVVFDRFGPPDVLRVAELPDPEPGPGEVRVRVRAAGVQPFDVYVRRGEMPGLPGSPQTGPRQIGQEYSGVIDRLGPGASEAGLAVGDAVQGSTMLNAYAELLCVPVHHVVRKPDRLDFPTAAALVAASQTASGALGELGVAAGDVLLVHAAAGSVGTVATQLARLGGAAVIGTASPANHDYVRQLGALPVAYGDGLVDAVRALDVTPTVALDAAGGAAVAQSIALGIPPARVGTIVDDKAAVEHGALVVRAGRSPERLAEVIALAARGSVRMPVRAYPLAEVAAAHAAVESRHGRGKVVLIVEP</sequence>
<dbReference type="InterPro" id="IPR011032">
    <property type="entry name" value="GroES-like_sf"/>
</dbReference>
<dbReference type="SMART" id="SM00829">
    <property type="entry name" value="PKS_ER"/>
    <property type="match status" value="1"/>
</dbReference>
<dbReference type="Gene3D" id="3.40.50.720">
    <property type="entry name" value="NAD(P)-binding Rossmann-like Domain"/>
    <property type="match status" value="1"/>
</dbReference>
<organism evidence="3 4">
    <name type="scientific">Paractinoplanes rhizophilus</name>
    <dbReference type="NCBI Taxonomy" id="1416877"/>
    <lineage>
        <taxon>Bacteria</taxon>
        <taxon>Bacillati</taxon>
        <taxon>Actinomycetota</taxon>
        <taxon>Actinomycetes</taxon>
        <taxon>Micromonosporales</taxon>
        <taxon>Micromonosporaceae</taxon>
        <taxon>Paractinoplanes</taxon>
    </lineage>
</organism>
<dbReference type="Pfam" id="PF08240">
    <property type="entry name" value="ADH_N"/>
    <property type="match status" value="1"/>
</dbReference>
<name>A0ABW2I2P8_9ACTN</name>
<dbReference type="EMBL" id="JBHTBJ010000044">
    <property type="protein sequence ID" value="MFC7279133.1"/>
    <property type="molecule type" value="Genomic_DNA"/>
</dbReference>
<dbReference type="InterPro" id="IPR020843">
    <property type="entry name" value="ER"/>
</dbReference>
<protein>
    <submittedName>
        <fullName evidence="3">NADP-dependent oxidoreductase</fullName>
        <ecNumber evidence="3">1.-.-.-</ecNumber>
    </submittedName>
</protein>
<keyword evidence="1" id="KW-0521">NADP</keyword>
<dbReference type="SUPFAM" id="SSF50129">
    <property type="entry name" value="GroES-like"/>
    <property type="match status" value="1"/>
</dbReference>
<gene>
    <name evidence="3" type="ORF">ACFQS1_34665</name>
</gene>
<keyword evidence="3" id="KW-0560">Oxidoreductase</keyword>
<dbReference type="PANTHER" id="PTHR44154">
    <property type="entry name" value="QUINONE OXIDOREDUCTASE"/>
    <property type="match status" value="1"/>
</dbReference>
<dbReference type="Gene3D" id="3.90.180.10">
    <property type="entry name" value="Medium-chain alcohol dehydrogenases, catalytic domain"/>
    <property type="match status" value="1"/>
</dbReference>
<dbReference type="GO" id="GO:0016491">
    <property type="term" value="F:oxidoreductase activity"/>
    <property type="evidence" value="ECO:0007669"/>
    <property type="project" value="UniProtKB-KW"/>
</dbReference>
<evidence type="ECO:0000256" key="1">
    <source>
        <dbReference type="ARBA" id="ARBA00022857"/>
    </source>
</evidence>